<evidence type="ECO:0000313" key="3">
    <source>
        <dbReference type="Proteomes" id="UP001500194"/>
    </source>
</evidence>
<dbReference type="Proteomes" id="UP001500194">
    <property type="component" value="Unassembled WGS sequence"/>
</dbReference>
<evidence type="ECO:0000259" key="1">
    <source>
        <dbReference type="PROSITE" id="PS51384"/>
    </source>
</evidence>
<dbReference type="InterPro" id="IPR050415">
    <property type="entry name" value="MRET"/>
</dbReference>
<dbReference type="InterPro" id="IPR017927">
    <property type="entry name" value="FAD-bd_FR_type"/>
</dbReference>
<dbReference type="InterPro" id="IPR008333">
    <property type="entry name" value="Cbr1-like_FAD-bd_dom"/>
</dbReference>
<proteinExistence type="predicted"/>
<gene>
    <name evidence="2" type="ORF">GCM10009019_24870</name>
</gene>
<reference evidence="2 3" key="1">
    <citation type="journal article" date="2019" name="Int. J. Syst. Evol. Microbiol.">
        <title>The Global Catalogue of Microorganisms (GCM) 10K type strain sequencing project: providing services to taxonomists for standard genome sequencing and annotation.</title>
        <authorList>
            <consortium name="The Broad Institute Genomics Platform"/>
            <consortium name="The Broad Institute Genome Sequencing Center for Infectious Disease"/>
            <person name="Wu L."/>
            <person name="Ma J."/>
        </authorList>
    </citation>
    <scope>NUCLEOTIDE SEQUENCE [LARGE SCALE GENOMIC DNA]</scope>
    <source>
        <strain evidence="2 3">JCM 16327</strain>
    </source>
</reference>
<dbReference type="Gene3D" id="2.40.30.10">
    <property type="entry name" value="Translation factors"/>
    <property type="match status" value="1"/>
</dbReference>
<dbReference type="Pfam" id="PF00970">
    <property type="entry name" value="FAD_binding_6"/>
    <property type="match status" value="1"/>
</dbReference>
<dbReference type="PANTHER" id="PTHR47354:SF5">
    <property type="entry name" value="PROTEIN RFBI"/>
    <property type="match status" value="1"/>
</dbReference>
<dbReference type="EMBL" id="BAAADU010000002">
    <property type="protein sequence ID" value="GAA0659384.1"/>
    <property type="molecule type" value="Genomic_DNA"/>
</dbReference>
<accession>A0AAV3T445</accession>
<dbReference type="PANTHER" id="PTHR47354">
    <property type="entry name" value="NADH OXIDOREDUCTASE HCR"/>
    <property type="match status" value="1"/>
</dbReference>
<name>A0AAV3T445_9EURY</name>
<dbReference type="GeneID" id="68572826"/>
<dbReference type="RefSeq" id="WP_227262204.1">
    <property type="nucleotide sequence ID" value="NZ_BAAADU010000002.1"/>
</dbReference>
<dbReference type="CDD" id="cd00322">
    <property type="entry name" value="FNR_like"/>
    <property type="match status" value="1"/>
</dbReference>
<dbReference type="AlphaFoldDB" id="A0AAV3T445"/>
<protein>
    <submittedName>
        <fullName evidence="2">Ferredoxin--NADP reductase</fullName>
    </submittedName>
</protein>
<dbReference type="InterPro" id="IPR017938">
    <property type="entry name" value="Riboflavin_synthase-like_b-brl"/>
</dbReference>
<organism evidence="2 3">
    <name type="scientific">Salarchaeum japonicum</name>
    <dbReference type="NCBI Taxonomy" id="555573"/>
    <lineage>
        <taxon>Archaea</taxon>
        <taxon>Methanobacteriati</taxon>
        <taxon>Methanobacteriota</taxon>
        <taxon>Stenosarchaea group</taxon>
        <taxon>Halobacteria</taxon>
        <taxon>Halobacteriales</taxon>
        <taxon>Halobacteriaceae</taxon>
    </lineage>
</organism>
<sequence length="210" mass="21675">MDTTDVTVRAVRAVGPDTIAIQVDAPADFDAKPGQFVQLAVTVDGNEEARHYTLSSPDADDLLEVTVGVDPDGTVGPYLEALEPGDTVGINGPFGHAFYEGEPAVTLVVGGPGVGPAVGIAERVLQNGGDVAVVYLDDAHAHTDRLASLADHGADVFLVGDDVEPAVDAALSAVGGQVFVYGFSEFVREVADLLEARGIESDDAKIESFG</sequence>
<keyword evidence="3" id="KW-1185">Reference proteome</keyword>
<evidence type="ECO:0000313" key="2">
    <source>
        <dbReference type="EMBL" id="GAA0659384.1"/>
    </source>
</evidence>
<feature type="domain" description="FAD-binding FR-type" evidence="1">
    <location>
        <begin position="1"/>
        <end position="100"/>
    </location>
</feature>
<dbReference type="SUPFAM" id="SSF52343">
    <property type="entry name" value="Ferredoxin reductase-like, C-terminal NADP-linked domain"/>
    <property type="match status" value="1"/>
</dbReference>
<dbReference type="GO" id="GO:0016491">
    <property type="term" value="F:oxidoreductase activity"/>
    <property type="evidence" value="ECO:0007669"/>
    <property type="project" value="InterPro"/>
</dbReference>
<dbReference type="SUPFAM" id="SSF63380">
    <property type="entry name" value="Riboflavin synthase domain-like"/>
    <property type="match status" value="1"/>
</dbReference>
<dbReference type="InterPro" id="IPR039261">
    <property type="entry name" value="FNR_nucleotide-bd"/>
</dbReference>
<dbReference type="PROSITE" id="PS51384">
    <property type="entry name" value="FAD_FR"/>
    <property type="match status" value="1"/>
</dbReference>
<comment type="caution">
    <text evidence="2">The sequence shown here is derived from an EMBL/GenBank/DDBJ whole genome shotgun (WGS) entry which is preliminary data.</text>
</comment>